<comment type="subunit">
    <text evidence="15">Homotetramer. Interacts with PCTP.</text>
</comment>
<dbReference type="CDD" id="cd03443">
    <property type="entry name" value="PaaI_thioesterase"/>
    <property type="match status" value="1"/>
</dbReference>
<dbReference type="PANTHER" id="PTHR21660">
    <property type="entry name" value="THIOESTERASE SUPERFAMILY MEMBER-RELATED"/>
    <property type="match status" value="1"/>
</dbReference>
<evidence type="ECO:0000256" key="5">
    <source>
        <dbReference type="ARBA" id="ARBA00008324"/>
    </source>
</evidence>
<evidence type="ECO:0000259" key="19">
    <source>
        <dbReference type="Pfam" id="PF03061"/>
    </source>
</evidence>
<dbReference type="Pfam" id="PF03061">
    <property type="entry name" value="4HBT"/>
    <property type="match status" value="1"/>
</dbReference>
<evidence type="ECO:0000313" key="20">
    <source>
        <dbReference type="EMBL" id="KAH7542296.1"/>
    </source>
</evidence>
<keyword evidence="11" id="KW-0206">Cytoskeleton</keyword>
<dbReference type="InterPro" id="IPR039298">
    <property type="entry name" value="ACOT13"/>
</dbReference>
<sequence>MFRTPSFYHFIQPHCLGRLSKNVKACKFLRSKLGDLDMEKARRFLQLTDDQSEIVSRLVDPAHCSGFYDDFALNGIRVDRVEQGVVVCTFKVPPRLIDRNGKLANGAIANIVDVVGSAAVHVEGLPMNVSVDMSISFLSTAKLDDELEITARALGQRGRYSGTVVLLKNKATGEIIVEGRHSLFRLPISKI</sequence>
<evidence type="ECO:0000256" key="15">
    <source>
        <dbReference type="ARBA" id="ARBA00064709"/>
    </source>
</evidence>
<evidence type="ECO:0000256" key="9">
    <source>
        <dbReference type="ARBA" id="ARBA00023098"/>
    </source>
</evidence>
<evidence type="ECO:0000256" key="3">
    <source>
        <dbReference type="ARBA" id="ARBA00004186"/>
    </source>
</evidence>
<dbReference type="GO" id="GO:0006629">
    <property type="term" value="P:lipid metabolic process"/>
    <property type="evidence" value="ECO:0007669"/>
    <property type="project" value="UniProtKB-KW"/>
</dbReference>
<dbReference type="FunFam" id="3.10.129.10:FF:000021">
    <property type="entry name" value="Acyl-coenzyme A thioesterase 13"/>
    <property type="match status" value="1"/>
</dbReference>
<evidence type="ECO:0000256" key="17">
    <source>
        <dbReference type="ARBA" id="ARBA00081533"/>
    </source>
</evidence>
<dbReference type="GO" id="GO:0005634">
    <property type="term" value="C:nucleus"/>
    <property type="evidence" value="ECO:0007669"/>
    <property type="project" value="UniProtKB-SubCell"/>
</dbReference>
<proteinExistence type="inferred from homology"/>
<accession>A0A978VU01</accession>
<dbReference type="GO" id="GO:0005819">
    <property type="term" value="C:spindle"/>
    <property type="evidence" value="ECO:0007669"/>
    <property type="project" value="UniProtKB-SubCell"/>
</dbReference>
<evidence type="ECO:0000256" key="18">
    <source>
        <dbReference type="ARBA" id="ARBA00083956"/>
    </source>
</evidence>
<dbReference type="SUPFAM" id="SSF54637">
    <property type="entry name" value="Thioesterase/thiol ester dehydrase-isomerase"/>
    <property type="match status" value="1"/>
</dbReference>
<dbReference type="InterPro" id="IPR006683">
    <property type="entry name" value="Thioestr_dom"/>
</dbReference>
<keyword evidence="12" id="KW-0539">Nucleus</keyword>
<keyword evidence="8" id="KW-0007">Acetylation</keyword>
<dbReference type="AlphaFoldDB" id="A0A978VU01"/>
<comment type="subcellular location">
    <subcellularLocation>
        <location evidence="3">Cytoplasm</location>
        <location evidence="3">Cytoskeleton</location>
        <location evidence="3">Spindle</location>
    </subcellularLocation>
    <subcellularLocation>
        <location evidence="4">Cytoplasm</location>
        <location evidence="4">Cytosol</location>
    </subcellularLocation>
    <subcellularLocation>
        <location evidence="2">Mitochondrion</location>
    </subcellularLocation>
    <subcellularLocation>
        <location evidence="1">Nucleus</location>
    </subcellularLocation>
</comment>
<evidence type="ECO:0000313" key="21">
    <source>
        <dbReference type="Proteomes" id="UP000813462"/>
    </source>
</evidence>
<organism evidence="20 21">
    <name type="scientific">Ziziphus jujuba var. spinosa</name>
    <dbReference type="NCBI Taxonomy" id="714518"/>
    <lineage>
        <taxon>Eukaryota</taxon>
        <taxon>Viridiplantae</taxon>
        <taxon>Streptophyta</taxon>
        <taxon>Embryophyta</taxon>
        <taxon>Tracheophyta</taxon>
        <taxon>Spermatophyta</taxon>
        <taxon>Magnoliopsida</taxon>
        <taxon>eudicotyledons</taxon>
        <taxon>Gunneridae</taxon>
        <taxon>Pentapetalae</taxon>
        <taxon>rosids</taxon>
        <taxon>fabids</taxon>
        <taxon>Rosales</taxon>
        <taxon>Rhamnaceae</taxon>
        <taxon>Paliureae</taxon>
        <taxon>Ziziphus</taxon>
    </lineage>
</organism>
<evidence type="ECO:0000256" key="14">
    <source>
        <dbReference type="ARBA" id="ARBA00058205"/>
    </source>
</evidence>
<comment type="caution">
    <text evidence="20">The sequence shown here is derived from an EMBL/GenBank/DDBJ whole genome shotgun (WGS) entry which is preliminary data.</text>
</comment>
<dbReference type="PANTHER" id="PTHR21660:SF8">
    <property type="entry name" value="OS02G0521700 PROTEIN"/>
    <property type="match status" value="1"/>
</dbReference>
<evidence type="ECO:0000256" key="4">
    <source>
        <dbReference type="ARBA" id="ARBA00004514"/>
    </source>
</evidence>
<keyword evidence="9" id="KW-0443">Lipid metabolism</keyword>
<dbReference type="InterPro" id="IPR029069">
    <property type="entry name" value="HotDog_dom_sf"/>
</dbReference>
<dbReference type="Proteomes" id="UP000813462">
    <property type="component" value="Unassembled WGS sequence"/>
</dbReference>
<dbReference type="GO" id="GO:0005739">
    <property type="term" value="C:mitochondrion"/>
    <property type="evidence" value="ECO:0007669"/>
    <property type="project" value="UniProtKB-SubCell"/>
</dbReference>
<evidence type="ECO:0000256" key="7">
    <source>
        <dbReference type="ARBA" id="ARBA00022801"/>
    </source>
</evidence>
<name>A0A978VU01_ZIZJJ</name>
<comment type="catalytic activity">
    <reaction evidence="13">
        <text>a fatty acyl-CoA + H2O = a fatty acid + CoA + H(+)</text>
        <dbReference type="Rhea" id="RHEA:16781"/>
        <dbReference type="ChEBI" id="CHEBI:15377"/>
        <dbReference type="ChEBI" id="CHEBI:15378"/>
        <dbReference type="ChEBI" id="CHEBI:28868"/>
        <dbReference type="ChEBI" id="CHEBI:57287"/>
        <dbReference type="ChEBI" id="CHEBI:77636"/>
    </reaction>
    <physiologicalReaction direction="left-to-right" evidence="13">
        <dbReference type="Rhea" id="RHEA:16782"/>
    </physiologicalReaction>
</comment>
<keyword evidence="7" id="KW-0378">Hydrolase</keyword>
<evidence type="ECO:0000256" key="12">
    <source>
        <dbReference type="ARBA" id="ARBA00023242"/>
    </source>
</evidence>
<evidence type="ECO:0000256" key="10">
    <source>
        <dbReference type="ARBA" id="ARBA00023128"/>
    </source>
</evidence>
<keyword evidence="10" id="KW-0496">Mitochondrion</keyword>
<dbReference type="GO" id="GO:0005829">
    <property type="term" value="C:cytosol"/>
    <property type="evidence" value="ECO:0007669"/>
    <property type="project" value="UniProtKB-SubCell"/>
</dbReference>
<dbReference type="GO" id="GO:0047617">
    <property type="term" value="F:fatty acyl-CoA hydrolase activity"/>
    <property type="evidence" value="ECO:0007669"/>
    <property type="project" value="InterPro"/>
</dbReference>
<comment type="function">
    <text evidence="14">Catalyzes the hydrolysis of acyl-CoAs into free fatty acids and coenzyme A (CoASH), regulating their respective intracellular levels. Has acyl-CoA thioesterase activity towards medium (C12) and long-chain (C18) fatty acyl-CoA substrates. Can also hydrolyze 3-hydroxyphenylacetyl-CoA and 3,4-dihydroxyphenylacetyl-CoA (in vitro). May play a role in controlling adaptive thermogenesis.</text>
</comment>
<keyword evidence="6" id="KW-0963">Cytoplasm</keyword>
<evidence type="ECO:0000256" key="13">
    <source>
        <dbReference type="ARBA" id="ARBA00052976"/>
    </source>
</evidence>
<comment type="similarity">
    <text evidence="5">Belongs to the thioesterase PaaI family.</text>
</comment>
<evidence type="ECO:0000256" key="2">
    <source>
        <dbReference type="ARBA" id="ARBA00004173"/>
    </source>
</evidence>
<evidence type="ECO:0000256" key="11">
    <source>
        <dbReference type="ARBA" id="ARBA00023212"/>
    </source>
</evidence>
<reference evidence="20" key="1">
    <citation type="journal article" date="2021" name="Front. Plant Sci.">
        <title>Chromosome-Scale Genome Assembly for Chinese Sour Jujube and Insights Into Its Genome Evolution and Domestication Signature.</title>
        <authorList>
            <person name="Shen L.-Y."/>
            <person name="Luo H."/>
            <person name="Wang X.-L."/>
            <person name="Wang X.-M."/>
            <person name="Qiu X.-J."/>
            <person name="Liu H."/>
            <person name="Zhou S.-S."/>
            <person name="Jia K.-H."/>
            <person name="Nie S."/>
            <person name="Bao Y.-T."/>
            <person name="Zhang R.-G."/>
            <person name="Yun Q.-Z."/>
            <person name="Chai Y.-H."/>
            <person name="Lu J.-Y."/>
            <person name="Li Y."/>
            <person name="Zhao S.-W."/>
            <person name="Mao J.-F."/>
            <person name="Jia S.-G."/>
            <person name="Mao Y.-M."/>
        </authorList>
    </citation>
    <scope>NUCLEOTIDE SEQUENCE</scope>
    <source>
        <strain evidence="20">AT0</strain>
        <tissue evidence="20">Leaf</tissue>
    </source>
</reference>
<feature type="domain" description="Thioesterase" evidence="19">
    <location>
        <begin position="101"/>
        <end position="160"/>
    </location>
</feature>
<protein>
    <recommendedName>
        <fullName evidence="16">Acyl-coenzyme A thioesterase 13</fullName>
    </recommendedName>
    <alternativeName>
        <fullName evidence="17">Hotdog-fold thioesterase superfamily member 2</fullName>
    </alternativeName>
    <alternativeName>
        <fullName evidence="18">Thioesterase superfamily member 2</fullName>
    </alternativeName>
</protein>
<evidence type="ECO:0000256" key="16">
    <source>
        <dbReference type="ARBA" id="ARBA00067273"/>
    </source>
</evidence>
<dbReference type="EMBL" id="JAEACU010000002">
    <property type="protein sequence ID" value="KAH7542296.1"/>
    <property type="molecule type" value="Genomic_DNA"/>
</dbReference>
<dbReference type="Gene3D" id="3.10.129.10">
    <property type="entry name" value="Hotdog Thioesterase"/>
    <property type="match status" value="1"/>
</dbReference>
<evidence type="ECO:0000256" key="8">
    <source>
        <dbReference type="ARBA" id="ARBA00022990"/>
    </source>
</evidence>
<evidence type="ECO:0000256" key="6">
    <source>
        <dbReference type="ARBA" id="ARBA00022490"/>
    </source>
</evidence>
<gene>
    <name evidence="20" type="ORF">FEM48_Zijuj02G0058400</name>
</gene>
<evidence type="ECO:0000256" key="1">
    <source>
        <dbReference type="ARBA" id="ARBA00004123"/>
    </source>
</evidence>